<organism evidence="1 2">
    <name type="scientific">Melia azedarach</name>
    <name type="common">Chinaberry tree</name>
    <dbReference type="NCBI Taxonomy" id="155640"/>
    <lineage>
        <taxon>Eukaryota</taxon>
        <taxon>Viridiplantae</taxon>
        <taxon>Streptophyta</taxon>
        <taxon>Embryophyta</taxon>
        <taxon>Tracheophyta</taxon>
        <taxon>Spermatophyta</taxon>
        <taxon>Magnoliopsida</taxon>
        <taxon>eudicotyledons</taxon>
        <taxon>Gunneridae</taxon>
        <taxon>Pentapetalae</taxon>
        <taxon>rosids</taxon>
        <taxon>malvids</taxon>
        <taxon>Sapindales</taxon>
        <taxon>Meliaceae</taxon>
        <taxon>Melia</taxon>
    </lineage>
</organism>
<name>A0ACC1XHF3_MELAZ</name>
<evidence type="ECO:0000313" key="1">
    <source>
        <dbReference type="EMBL" id="KAJ4710303.1"/>
    </source>
</evidence>
<gene>
    <name evidence="1" type="ORF">OWV82_016509</name>
</gene>
<dbReference type="Proteomes" id="UP001164539">
    <property type="component" value="Chromosome 9"/>
</dbReference>
<protein>
    <submittedName>
        <fullName evidence="1">Uncharacterized protein</fullName>
    </submittedName>
</protein>
<sequence length="143" mass="16059">MLQTHQNFSTVDCHLTPLPPLNPPPPSVITTTIIIRWRSNPLSSSTNPPNPQLSSKPKTSQLLLHRQSLQPPPPLSILLHSWLPPPSSLDHDLILSLFPQLLLQTHKLRFLLNLVLICNLIRPEIETNLKMGEGKTTIMGKKK</sequence>
<proteinExistence type="predicted"/>
<accession>A0ACC1XHF3</accession>
<reference evidence="1 2" key="1">
    <citation type="journal article" date="2023" name="Science">
        <title>Complex scaffold remodeling in plant triterpene biosynthesis.</title>
        <authorList>
            <person name="De La Pena R."/>
            <person name="Hodgson H."/>
            <person name="Liu J.C."/>
            <person name="Stephenson M.J."/>
            <person name="Martin A.C."/>
            <person name="Owen C."/>
            <person name="Harkess A."/>
            <person name="Leebens-Mack J."/>
            <person name="Jimenez L.E."/>
            <person name="Osbourn A."/>
            <person name="Sattely E.S."/>
        </authorList>
    </citation>
    <scope>NUCLEOTIDE SEQUENCE [LARGE SCALE GENOMIC DNA]</scope>
    <source>
        <strain evidence="2">cv. JPN11</strain>
        <tissue evidence="1">Leaf</tissue>
    </source>
</reference>
<dbReference type="EMBL" id="CM051402">
    <property type="protein sequence ID" value="KAJ4710303.1"/>
    <property type="molecule type" value="Genomic_DNA"/>
</dbReference>
<comment type="caution">
    <text evidence="1">The sequence shown here is derived from an EMBL/GenBank/DDBJ whole genome shotgun (WGS) entry which is preliminary data.</text>
</comment>
<evidence type="ECO:0000313" key="2">
    <source>
        <dbReference type="Proteomes" id="UP001164539"/>
    </source>
</evidence>
<keyword evidence="2" id="KW-1185">Reference proteome</keyword>